<dbReference type="Gene3D" id="3.10.580.10">
    <property type="entry name" value="CBS-domain"/>
    <property type="match status" value="2"/>
</dbReference>
<feature type="domain" description="CBS" evidence="3">
    <location>
        <begin position="129"/>
        <end position="187"/>
    </location>
</feature>
<organism evidence="4 5">
    <name type="scientific">Infirmifilum lucidum</name>
    <dbReference type="NCBI Taxonomy" id="2776706"/>
    <lineage>
        <taxon>Archaea</taxon>
        <taxon>Thermoproteota</taxon>
        <taxon>Thermoprotei</taxon>
        <taxon>Thermofilales</taxon>
        <taxon>Thermofilaceae</taxon>
        <taxon>Infirmifilum</taxon>
    </lineage>
</organism>
<dbReference type="Proteomes" id="UP000594121">
    <property type="component" value="Chromosome"/>
</dbReference>
<dbReference type="GeneID" id="59149778"/>
<dbReference type="RefSeq" id="WP_192818611.1">
    <property type="nucleotide sequence ID" value="NZ_CP062310.1"/>
</dbReference>
<dbReference type="EMBL" id="CP062310">
    <property type="protein sequence ID" value="QOJ78639.1"/>
    <property type="molecule type" value="Genomic_DNA"/>
</dbReference>
<dbReference type="CDD" id="cd02205">
    <property type="entry name" value="CBS_pair_SF"/>
    <property type="match status" value="1"/>
</dbReference>
<sequence>MGSSHQRDFLVELEPLGLNQTVSVAAERMWRYEVPVTPVVDDEGKYFGVVSIFTILKTRAHGEAKLRNVAERAPTLTYPVDPVHAARLLTKTGLPGLAVLEGDRVIGVVSARRVILSLNLAPRVPAKHFMYSVEPLKPEDSVEKARKVISEVGLRLAPVVHGDRLVGVVRVYDLVNFVYNTPLRRDRLGEVRGEAEYFLSQPVSKMMIPTSRVLSIDQVPSREDLAEGVVVLENQRVAGVISPYLFLRRLLPQVEEARLPVRIEGIEGLDFIEQNLIMKKALETAKDVAERASLLSLTVVVKPREKAGERRRFDVATSIKLDKGMHSASSSGWDAVQAAYDALEAVYKSFSKIKDKKRELRIGKARLRKFLGL</sequence>
<dbReference type="InterPro" id="IPR046342">
    <property type="entry name" value="CBS_dom_sf"/>
</dbReference>
<gene>
    <name evidence="4" type="ORF">IG193_07740</name>
</gene>
<accession>A0A7L9FFX1</accession>
<evidence type="ECO:0000256" key="2">
    <source>
        <dbReference type="PROSITE-ProRule" id="PRU00703"/>
    </source>
</evidence>
<name>A0A7L9FFX1_9CREN</name>
<protein>
    <submittedName>
        <fullName evidence="4">CBS domain-containing protein</fullName>
    </submittedName>
</protein>
<dbReference type="PANTHER" id="PTHR43080:SF2">
    <property type="entry name" value="CBS DOMAIN-CONTAINING PROTEIN"/>
    <property type="match status" value="1"/>
</dbReference>
<evidence type="ECO:0000313" key="5">
    <source>
        <dbReference type="Proteomes" id="UP000594121"/>
    </source>
</evidence>
<dbReference type="KEGG" id="thel:IG193_07740"/>
<evidence type="ECO:0000313" key="4">
    <source>
        <dbReference type="EMBL" id="QOJ78639.1"/>
    </source>
</evidence>
<evidence type="ECO:0000259" key="3">
    <source>
        <dbReference type="PROSITE" id="PS51371"/>
    </source>
</evidence>
<dbReference type="PANTHER" id="PTHR43080">
    <property type="entry name" value="CBS DOMAIN-CONTAINING PROTEIN CBSX3, MITOCHONDRIAL"/>
    <property type="match status" value="1"/>
</dbReference>
<keyword evidence="5" id="KW-1185">Reference proteome</keyword>
<dbReference type="SMART" id="SM00116">
    <property type="entry name" value="CBS"/>
    <property type="match status" value="3"/>
</dbReference>
<dbReference type="InterPro" id="IPR000644">
    <property type="entry name" value="CBS_dom"/>
</dbReference>
<evidence type="ECO:0000256" key="1">
    <source>
        <dbReference type="ARBA" id="ARBA00023122"/>
    </source>
</evidence>
<keyword evidence="1 2" id="KW-0129">CBS domain</keyword>
<reference evidence="4 5" key="1">
    <citation type="submission" date="2020-10" db="EMBL/GenBank/DDBJ databases">
        <title>Thermofilum lucidum 3507LT sp. nov. a novel member of Thermofilaceae family isolated from Chile hot spring, and proposal of description order Thermofilales.</title>
        <authorList>
            <person name="Zayulina K.S."/>
            <person name="Elcheninov A.G."/>
            <person name="Toshchakov S.V."/>
            <person name="Kublanov I.V."/>
        </authorList>
    </citation>
    <scope>NUCLEOTIDE SEQUENCE [LARGE SCALE GENOMIC DNA]</scope>
    <source>
        <strain evidence="4 5">3507LT</strain>
    </source>
</reference>
<dbReference type="Pfam" id="PF00571">
    <property type="entry name" value="CBS"/>
    <property type="match status" value="2"/>
</dbReference>
<feature type="domain" description="CBS" evidence="3">
    <location>
        <begin position="9"/>
        <end position="66"/>
    </location>
</feature>
<dbReference type="InParanoid" id="A0A7L9FFX1"/>
<dbReference type="PROSITE" id="PS51371">
    <property type="entry name" value="CBS"/>
    <property type="match status" value="2"/>
</dbReference>
<proteinExistence type="predicted"/>
<dbReference type="SUPFAM" id="SSF54631">
    <property type="entry name" value="CBS-domain pair"/>
    <property type="match status" value="2"/>
</dbReference>
<dbReference type="AlphaFoldDB" id="A0A7L9FFX1"/>
<dbReference type="InterPro" id="IPR051257">
    <property type="entry name" value="Diverse_CBS-Domain"/>
</dbReference>